<dbReference type="Gene3D" id="3.40.190.10">
    <property type="entry name" value="Periplasmic binding protein-like II"/>
    <property type="match status" value="2"/>
</dbReference>
<dbReference type="EMBL" id="JBHUGH010000005">
    <property type="protein sequence ID" value="MFD1912253.1"/>
    <property type="molecule type" value="Genomic_DNA"/>
</dbReference>
<comment type="subcellular location">
    <subcellularLocation>
        <location evidence="1">Cell envelope</location>
    </subcellularLocation>
</comment>
<dbReference type="Proteomes" id="UP001597353">
    <property type="component" value="Unassembled WGS sequence"/>
</dbReference>
<keyword evidence="3 5" id="KW-0732">Signal</keyword>
<dbReference type="Pfam" id="PF00497">
    <property type="entry name" value="SBP_bac_3"/>
    <property type="match status" value="1"/>
</dbReference>
<dbReference type="InterPro" id="IPR018313">
    <property type="entry name" value="SBP_3_CS"/>
</dbReference>
<feature type="domain" description="Solute-binding protein family 3/N-terminal" evidence="6">
    <location>
        <begin position="31"/>
        <end position="246"/>
    </location>
</feature>
<feature type="chain" id="PRO_5046636818" evidence="5">
    <location>
        <begin position="29"/>
        <end position="250"/>
    </location>
</feature>
<evidence type="ECO:0000313" key="7">
    <source>
        <dbReference type="EMBL" id="MFD1912253.1"/>
    </source>
</evidence>
<dbReference type="PANTHER" id="PTHR35936:SF17">
    <property type="entry name" value="ARGININE-BINDING EXTRACELLULAR PROTEIN ARTP"/>
    <property type="match status" value="1"/>
</dbReference>
<evidence type="ECO:0000313" key="8">
    <source>
        <dbReference type="Proteomes" id="UP001597353"/>
    </source>
</evidence>
<gene>
    <name evidence="7" type="ORF">ACFSGJ_08500</name>
</gene>
<dbReference type="PANTHER" id="PTHR35936">
    <property type="entry name" value="MEMBRANE-BOUND LYTIC MUREIN TRANSGLYCOSYLASE F"/>
    <property type="match status" value="1"/>
</dbReference>
<dbReference type="InterPro" id="IPR001638">
    <property type="entry name" value="Solute-binding_3/MltF_N"/>
</dbReference>
<evidence type="ECO:0000259" key="6">
    <source>
        <dbReference type="SMART" id="SM00062"/>
    </source>
</evidence>
<name>A0ABW4S4I9_9RHOB</name>
<dbReference type="RefSeq" id="WP_390260726.1">
    <property type="nucleotide sequence ID" value="NZ_JBHUGH010000005.1"/>
</dbReference>
<organism evidence="7 8">
    <name type="scientific">Halodurantibacterium flavum</name>
    <dbReference type="NCBI Taxonomy" id="1382802"/>
    <lineage>
        <taxon>Bacteria</taxon>
        <taxon>Pseudomonadati</taxon>
        <taxon>Pseudomonadota</taxon>
        <taxon>Alphaproteobacteria</taxon>
        <taxon>Rhodobacterales</taxon>
        <taxon>Paracoccaceae</taxon>
        <taxon>Halodurantibacterium</taxon>
    </lineage>
</organism>
<evidence type="ECO:0000256" key="5">
    <source>
        <dbReference type="SAM" id="SignalP"/>
    </source>
</evidence>
<evidence type="ECO:0000256" key="4">
    <source>
        <dbReference type="RuleBase" id="RU003744"/>
    </source>
</evidence>
<evidence type="ECO:0000256" key="1">
    <source>
        <dbReference type="ARBA" id="ARBA00004196"/>
    </source>
</evidence>
<evidence type="ECO:0000256" key="3">
    <source>
        <dbReference type="ARBA" id="ARBA00022729"/>
    </source>
</evidence>
<comment type="caution">
    <text evidence="7">The sequence shown here is derived from an EMBL/GenBank/DDBJ whole genome shotgun (WGS) entry which is preliminary data.</text>
</comment>
<dbReference type="SUPFAM" id="SSF53850">
    <property type="entry name" value="Periplasmic binding protein-like II"/>
    <property type="match status" value="1"/>
</dbReference>
<accession>A0ABW4S4I9</accession>
<sequence length="250" mass="26608">MKKLTLSLAALALSAAGTLALGASGAMAQNVVRIATEGAYPPYNYINDANQLDGFEIELGNELCARAELSCEWVITDWDSIIPNLTGGNYDAIMAGMSINEQRRQVISFSQNYTPPATSAYVGLSEDADFESGVVAAQVSTQQAAYIASETDATLLEFATPDETIAAVRNGEADVVFADTDFLLPIVNESGGQLTFVSEQIQLGEGVGIGIRQTDTELRETLDAAITSMKEDGSLNEMIVKWFGADAPVF</sequence>
<dbReference type="PROSITE" id="PS01039">
    <property type="entry name" value="SBP_BACTERIAL_3"/>
    <property type="match status" value="1"/>
</dbReference>
<evidence type="ECO:0000256" key="2">
    <source>
        <dbReference type="ARBA" id="ARBA00010333"/>
    </source>
</evidence>
<feature type="signal peptide" evidence="5">
    <location>
        <begin position="1"/>
        <end position="28"/>
    </location>
</feature>
<keyword evidence="8" id="KW-1185">Reference proteome</keyword>
<proteinExistence type="inferred from homology"/>
<protein>
    <submittedName>
        <fullName evidence="7">Transporter substrate-binding domain-containing protein</fullName>
    </submittedName>
</protein>
<reference evidence="8" key="1">
    <citation type="journal article" date="2019" name="Int. J. Syst. Evol. Microbiol.">
        <title>The Global Catalogue of Microorganisms (GCM) 10K type strain sequencing project: providing services to taxonomists for standard genome sequencing and annotation.</title>
        <authorList>
            <consortium name="The Broad Institute Genomics Platform"/>
            <consortium name="The Broad Institute Genome Sequencing Center for Infectious Disease"/>
            <person name="Wu L."/>
            <person name="Ma J."/>
        </authorList>
    </citation>
    <scope>NUCLEOTIDE SEQUENCE [LARGE SCALE GENOMIC DNA]</scope>
    <source>
        <strain evidence="8">CGMCC 4.7242</strain>
    </source>
</reference>
<dbReference type="SMART" id="SM00062">
    <property type="entry name" value="PBPb"/>
    <property type="match status" value="1"/>
</dbReference>
<comment type="similarity">
    <text evidence="2 4">Belongs to the bacterial solute-binding protein 3 family.</text>
</comment>